<dbReference type="InterPro" id="IPR036388">
    <property type="entry name" value="WH-like_DNA-bd_sf"/>
</dbReference>
<dbReference type="NCBIfam" id="TIGR02928">
    <property type="entry name" value="orc1/cdc6 family replication initiation protein"/>
    <property type="match status" value="1"/>
</dbReference>
<evidence type="ECO:0000256" key="3">
    <source>
        <dbReference type="ARBA" id="ARBA00022741"/>
    </source>
</evidence>
<dbReference type="InterPro" id="IPR050311">
    <property type="entry name" value="ORC1/CDC6"/>
</dbReference>
<keyword evidence="7" id="KW-1185">Reference proteome</keyword>
<evidence type="ECO:0000256" key="2">
    <source>
        <dbReference type="ARBA" id="ARBA00022705"/>
    </source>
</evidence>
<gene>
    <name evidence="6" type="ORF">AKJ55_01895</name>
</gene>
<comment type="similarity">
    <text evidence="1">Belongs to the CDC6/cdc18 family.</text>
</comment>
<name>A0ABR5TJ37_9EURY</name>
<dbReference type="PANTHER" id="PTHR10763">
    <property type="entry name" value="CELL DIVISION CONTROL PROTEIN 6-RELATED"/>
    <property type="match status" value="1"/>
</dbReference>
<dbReference type="InterPro" id="IPR036390">
    <property type="entry name" value="WH_DNA-bd_sf"/>
</dbReference>
<dbReference type="InterPro" id="IPR027417">
    <property type="entry name" value="P-loop_NTPase"/>
</dbReference>
<keyword evidence="4" id="KW-0067">ATP-binding</keyword>
<dbReference type="SUPFAM" id="SSF52540">
    <property type="entry name" value="P-loop containing nucleoside triphosphate hydrolases"/>
    <property type="match status" value="1"/>
</dbReference>
<dbReference type="CDD" id="cd08768">
    <property type="entry name" value="Cdc6_C"/>
    <property type="match status" value="1"/>
</dbReference>
<proteinExistence type="inferred from homology"/>
<dbReference type="Pfam" id="PF22703">
    <property type="entry name" value="Cdc6_lid"/>
    <property type="match status" value="1"/>
</dbReference>
<keyword evidence="3" id="KW-0547">Nucleotide-binding</keyword>
<dbReference type="Gene3D" id="1.10.8.60">
    <property type="match status" value="1"/>
</dbReference>
<evidence type="ECO:0000256" key="4">
    <source>
        <dbReference type="ARBA" id="ARBA00022840"/>
    </source>
</evidence>
<protein>
    <recommendedName>
        <fullName evidence="5">Cdc6 C-terminal domain-containing protein</fullName>
    </recommendedName>
</protein>
<dbReference type="EMBL" id="LHYI01000052">
    <property type="protein sequence ID" value="KXB07813.1"/>
    <property type="molecule type" value="Genomic_DNA"/>
</dbReference>
<sequence>RRGFAPQEIMEHTIDYLEKSDSYVAVTLDELDYFVRQNGPDLLYSLTRTAEDSGLSNRLSIIATAHSSDFLDSIDEATRSTFMHNIVELDKYNAEQISDILSQRIEIAFKPDMVRVDTIDLISDIASRSGDARFALELLWLSGRIASQGEVEKVSPNHARRAKAEIHPEIRKDVLADLGKHELFSLLAISRRLKISDSSYVLTGDVEEAYKVVCEEYDEKPRVHTQFWRYLRRMDNLGLIDTEPSRGGHRGQSQKIRISDAPPEMMEGEIQKIIDRVMK</sequence>
<dbReference type="SUPFAM" id="SSF46785">
    <property type="entry name" value="Winged helix' DNA-binding domain"/>
    <property type="match status" value="1"/>
</dbReference>
<organism evidence="6 7">
    <name type="scientific">candidate division MSBL1 archaeon SCGC-AAA382M17</name>
    <dbReference type="NCBI Taxonomy" id="1698284"/>
    <lineage>
        <taxon>Archaea</taxon>
        <taxon>Methanobacteriati</taxon>
        <taxon>Methanobacteriota</taxon>
        <taxon>candidate division MSBL1</taxon>
    </lineage>
</organism>
<feature type="domain" description="Cdc6 C-terminal" evidence="5">
    <location>
        <begin position="186"/>
        <end position="270"/>
    </location>
</feature>
<dbReference type="PANTHER" id="PTHR10763:SF31">
    <property type="entry name" value="ORC1-TYPE DNA REPLICATION PROTEIN 2"/>
    <property type="match status" value="1"/>
</dbReference>
<evidence type="ECO:0000313" key="7">
    <source>
        <dbReference type="Proteomes" id="UP000070633"/>
    </source>
</evidence>
<comment type="caution">
    <text evidence="6">The sequence shown here is derived from an EMBL/GenBank/DDBJ whole genome shotgun (WGS) entry which is preliminary data.</text>
</comment>
<dbReference type="Gene3D" id="3.40.50.300">
    <property type="entry name" value="P-loop containing nucleotide triphosphate hydrolases"/>
    <property type="match status" value="1"/>
</dbReference>
<evidence type="ECO:0000259" key="5">
    <source>
        <dbReference type="SMART" id="SM01074"/>
    </source>
</evidence>
<dbReference type="Gene3D" id="1.10.10.10">
    <property type="entry name" value="Winged helix-like DNA-binding domain superfamily/Winged helix DNA-binding domain"/>
    <property type="match status" value="1"/>
</dbReference>
<reference evidence="6 7" key="1">
    <citation type="journal article" date="2016" name="Sci. Rep.">
        <title>Metabolic traits of an uncultured archaeal lineage -MSBL1- from brine pools of the Red Sea.</title>
        <authorList>
            <person name="Mwirichia R."/>
            <person name="Alam I."/>
            <person name="Rashid M."/>
            <person name="Vinu M."/>
            <person name="Ba-Alawi W."/>
            <person name="Anthony Kamau A."/>
            <person name="Kamanda Ngugi D."/>
            <person name="Goker M."/>
            <person name="Klenk H.P."/>
            <person name="Bajic V."/>
            <person name="Stingl U."/>
        </authorList>
    </citation>
    <scope>NUCLEOTIDE SEQUENCE [LARGE SCALE GENOMIC DNA]</scope>
    <source>
        <strain evidence="6">SCGC-AAA382M17</strain>
    </source>
</reference>
<evidence type="ECO:0000256" key="1">
    <source>
        <dbReference type="ARBA" id="ARBA00006184"/>
    </source>
</evidence>
<dbReference type="InterPro" id="IPR014277">
    <property type="entry name" value="Orc1/Cdc6_arc"/>
</dbReference>
<dbReference type="SMART" id="SM01074">
    <property type="entry name" value="Cdc6_C"/>
    <property type="match status" value="1"/>
</dbReference>
<dbReference type="Pfam" id="PF09079">
    <property type="entry name" value="WHD_Cdc6"/>
    <property type="match status" value="1"/>
</dbReference>
<feature type="non-terminal residue" evidence="6">
    <location>
        <position position="1"/>
    </location>
</feature>
<accession>A0ABR5TJ37</accession>
<keyword evidence="2" id="KW-0235">DNA replication</keyword>
<evidence type="ECO:0000313" key="6">
    <source>
        <dbReference type="EMBL" id="KXB07813.1"/>
    </source>
</evidence>
<dbReference type="Proteomes" id="UP000070633">
    <property type="component" value="Unassembled WGS sequence"/>
</dbReference>
<dbReference type="InterPro" id="IPR015163">
    <property type="entry name" value="Cdc6_C"/>
</dbReference>
<dbReference type="InterPro" id="IPR055237">
    <property type="entry name" value="Cdc6_lid"/>
</dbReference>